<dbReference type="SMART" id="SM00241">
    <property type="entry name" value="ZP"/>
    <property type="match status" value="1"/>
</dbReference>
<keyword evidence="1 3" id="KW-0732">Signal</keyword>
<evidence type="ECO:0000259" key="4">
    <source>
        <dbReference type="PROSITE" id="PS51034"/>
    </source>
</evidence>
<reference evidence="5" key="3">
    <citation type="submission" date="2025-09" db="UniProtKB">
        <authorList>
            <consortium name="Ensembl"/>
        </authorList>
    </citation>
    <scope>IDENTIFICATION</scope>
</reference>
<keyword evidence="6" id="KW-1185">Reference proteome</keyword>
<dbReference type="STRING" id="51511.ENSCSAVP00000001845"/>
<evidence type="ECO:0000256" key="3">
    <source>
        <dbReference type="SAM" id="SignalP"/>
    </source>
</evidence>
<dbReference type="Gene3D" id="2.60.40.4100">
    <property type="entry name" value="Zona pellucida, ZP-C domain"/>
    <property type="match status" value="1"/>
</dbReference>
<proteinExistence type="predicted"/>
<feature type="chain" id="PRO_5003578448" description="ZP domain-containing protein" evidence="3">
    <location>
        <begin position="20"/>
        <end position="308"/>
    </location>
</feature>
<dbReference type="Pfam" id="PF00100">
    <property type="entry name" value="Zona_pellucida"/>
    <property type="match status" value="1"/>
</dbReference>
<dbReference type="Proteomes" id="UP000007875">
    <property type="component" value="Unassembled WGS sequence"/>
</dbReference>
<dbReference type="InterPro" id="IPR042235">
    <property type="entry name" value="ZP-C_dom"/>
</dbReference>
<dbReference type="OMA" id="QAHQCWA"/>
<dbReference type="InParanoid" id="H2Y947"/>
<dbReference type="PANTHER" id="PTHR14002:SF43">
    <property type="entry name" value="DELTA-LIKE PROTEIN"/>
    <property type="match status" value="1"/>
</dbReference>
<protein>
    <recommendedName>
        <fullName evidence="4">ZP domain-containing protein</fullName>
    </recommendedName>
</protein>
<sequence length="308" mass="34213">MYLWVVVAIFVLGANSVEGIIGHVTSVALAPPSDAISCGTNVTITISDAYLTSANVTNIASVVLVSNTSQTTSSSECQLARNGSSYYVTIPSFSSCYKSLQKQSDNRTTVTYLVRVVTTPNVIKGVVVRDRTFVLELKCEFNSEVVVNLRPIVAVINRNDYVVGSMIRDFKAEMKLFSDFNFDTLLQHTSPYMVVSGDYIYVGVWINFGPKANTTLQAHQCWATRTMDPKGNPKYHIISDNCPRTDPLDPVNGIRVKKNFVDNQVQFAFKAFNWLNTPPAGQHIYVHCYMSVCDSQIEQNCQNSGCRR</sequence>
<dbReference type="AlphaFoldDB" id="H2Y947"/>
<dbReference type="PANTHER" id="PTHR14002">
    <property type="entry name" value="ENDOGLIN/TGF-BETA RECEPTOR TYPE III"/>
    <property type="match status" value="1"/>
</dbReference>
<dbReference type="PROSITE" id="PS51034">
    <property type="entry name" value="ZP_2"/>
    <property type="match status" value="1"/>
</dbReference>
<dbReference type="InterPro" id="IPR001507">
    <property type="entry name" value="ZP_dom"/>
</dbReference>
<organism evidence="5 6">
    <name type="scientific">Ciona savignyi</name>
    <name type="common">Pacific transparent sea squirt</name>
    <dbReference type="NCBI Taxonomy" id="51511"/>
    <lineage>
        <taxon>Eukaryota</taxon>
        <taxon>Metazoa</taxon>
        <taxon>Chordata</taxon>
        <taxon>Tunicata</taxon>
        <taxon>Ascidiacea</taxon>
        <taxon>Phlebobranchia</taxon>
        <taxon>Cionidae</taxon>
        <taxon>Ciona</taxon>
    </lineage>
</organism>
<name>H2Y947_CIOSA</name>
<feature type="signal peptide" evidence="3">
    <location>
        <begin position="1"/>
        <end position="19"/>
    </location>
</feature>
<dbReference type="HOGENOM" id="CLU_060338_0_0_1"/>
<evidence type="ECO:0000313" key="6">
    <source>
        <dbReference type="Proteomes" id="UP000007875"/>
    </source>
</evidence>
<feature type="domain" description="ZP" evidence="4">
    <location>
        <begin position="37"/>
        <end position="308"/>
    </location>
</feature>
<evidence type="ECO:0000256" key="1">
    <source>
        <dbReference type="ARBA" id="ARBA00022729"/>
    </source>
</evidence>
<reference evidence="5" key="2">
    <citation type="submission" date="2025-08" db="UniProtKB">
        <authorList>
            <consortium name="Ensembl"/>
        </authorList>
    </citation>
    <scope>IDENTIFICATION</scope>
</reference>
<dbReference type="InterPro" id="IPR055355">
    <property type="entry name" value="ZP-C"/>
</dbReference>
<evidence type="ECO:0000256" key="2">
    <source>
        <dbReference type="ARBA" id="ARBA00023157"/>
    </source>
</evidence>
<reference evidence="6" key="1">
    <citation type="submission" date="2003-08" db="EMBL/GenBank/DDBJ databases">
        <authorList>
            <person name="Birren B."/>
            <person name="Nusbaum C."/>
            <person name="Abebe A."/>
            <person name="Abouelleil A."/>
            <person name="Adekoya E."/>
            <person name="Ait-zahra M."/>
            <person name="Allen N."/>
            <person name="Allen T."/>
            <person name="An P."/>
            <person name="Anderson M."/>
            <person name="Anderson S."/>
            <person name="Arachchi H."/>
            <person name="Armbruster J."/>
            <person name="Bachantsang P."/>
            <person name="Baldwin J."/>
            <person name="Barry A."/>
            <person name="Bayul T."/>
            <person name="Blitshsteyn B."/>
            <person name="Bloom T."/>
            <person name="Blye J."/>
            <person name="Boguslavskiy L."/>
            <person name="Borowsky M."/>
            <person name="Boukhgalter B."/>
            <person name="Brunache A."/>
            <person name="Butler J."/>
            <person name="Calixte N."/>
            <person name="Calvo S."/>
            <person name="Camarata J."/>
            <person name="Campo K."/>
            <person name="Chang J."/>
            <person name="Cheshatsang Y."/>
            <person name="Citroen M."/>
            <person name="Collymore A."/>
            <person name="Considine T."/>
            <person name="Cook A."/>
            <person name="Cooke P."/>
            <person name="Corum B."/>
            <person name="Cuomo C."/>
            <person name="David R."/>
            <person name="Dawoe T."/>
            <person name="Degray S."/>
            <person name="Dodge S."/>
            <person name="Dooley K."/>
            <person name="Dorje P."/>
            <person name="Dorjee K."/>
            <person name="Dorris L."/>
            <person name="Duffey N."/>
            <person name="Dupes A."/>
            <person name="Elkins T."/>
            <person name="Engels R."/>
            <person name="Erickson J."/>
            <person name="Farina A."/>
            <person name="Faro S."/>
            <person name="Ferreira P."/>
            <person name="Fischer H."/>
            <person name="Fitzgerald M."/>
            <person name="Foley K."/>
            <person name="Gage D."/>
            <person name="Galagan J."/>
            <person name="Gearin G."/>
            <person name="Gnerre S."/>
            <person name="Gnirke A."/>
            <person name="Goyette A."/>
            <person name="Graham J."/>
            <person name="Grandbois E."/>
            <person name="Gyaltsen K."/>
            <person name="Hafez N."/>
            <person name="Hagopian D."/>
            <person name="Hagos B."/>
            <person name="Hall J."/>
            <person name="Hatcher B."/>
            <person name="Heller A."/>
            <person name="Higgins H."/>
            <person name="Honan T."/>
            <person name="Horn A."/>
            <person name="Houde N."/>
            <person name="Hughes L."/>
            <person name="Hulme W."/>
            <person name="Husby E."/>
            <person name="Iliev I."/>
            <person name="Jaffe D."/>
            <person name="Jones C."/>
            <person name="Kamal M."/>
            <person name="Kamat A."/>
            <person name="Kamvysselis M."/>
            <person name="Karlsson E."/>
            <person name="Kells C."/>
            <person name="Kieu A."/>
            <person name="Kisner P."/>
            <person name="Kodira C."/>
            <person name="Kulbokas E."/>
            <person name="Labutti K."/>
            <person name="Lama D."/>
            <person name="Landers T."/>
            <person name="Leger J."/>
            <person name="Levine S."/>
            <person name="Lewis D."/>
            <person name="Lewis T."/>
            <person name="Lindblad-toh K."/>
            <person name="Liu X."/>
            <person name="Lokyitsang T."/>
            <person name="Lokyitsang Y."/>
            <person name="Lucien O."/>
            <person name="Lui A."/>
            <person name="Ma L.J."/>
            <person name="Mabbitt R."/>
            <person name="Macdonald J."/>
            <person name="Maclean C."/>
            <person name="Major J."/>
            <person name="Manning J."/>
            <person name="Marabella R."/>
            <person name="Maru K."/>
            <person name="Matthews C."/>
            <person name="Mauceli E."/>
            <person name="Mccarthy M."/>
            <person name="Mcdonough S."/>
            <person name="Mcghee T."/>
            <person name="Meldrim J."/>
            <person name="Meneus L."/>
            <person name="Mesirov J."/>
            <person name="Mihalev A."/>
            <person name="Mihova T."/>
            <person name="Mikkelsen T."/>
            <person name="Mlenga V."/>
            <person name="Moru K."/>
            <person name="Mozes J."/>
            <person name="Mulrain L."/>
            <person name="Munson G."/>
            <person name="Naylor J."/>
            <person name="Newes C."/>
            <person name="Nguyen C."/>
            <person name="Nguyen N."/>
            <person name="Nguyen T."/>
            <person name="Nicol R."/>
            <person name="Nielsen C."/>
            <person name="Nizzari M."/>
            <person name="Norbu C."/>
            <person name="Norbu N."/>
            <person name="O'donnell P."/>
            <person name="Okoawo O."/>
            <person name="O'leary S."/>
            <person name="Omotosho B."/>
            <person name="O'neill K."/>
            <person name="Osman S."/>
            <person name="Parker S."/>
            <person name="Perrin D."/>
            <person name="Phunkhang P."/>
            <person name="Piqani B."/>
            <person name="Purcell S."/>
            <person name="Rachupka T."/>
            <person name="Ramasamy U."/>
            <person name="Rameau R."/>
            <person name="Ray V."/>
            <person name="Raymond C."/>
            <person name="Retta R."/>
            <person name="Richardson S."/>
            <person name="Rise C."/>
            <person name="Rodriguez J."/>
            <person name="Rogers J."/>
            <person name="Rogov P."/>
            <person name="Rutman M."/>
            <person name="Schupbach R."/>
            <person name="Seaman C."/>
            <person name="Settipalli S."/>
            <person name="Sharpe T."/>
            <person name="Sheridan J."/>
            <person name="Sherpa N."/>
            <person name="Shi J."/>
            <person name="Smirnov S."/>
            <person name="Smith C."/>
            <person name="Sougnez C."/>
            <person name="Spencer B."/>
            <person name="Stalker J."/>
            <person name="Stange-thomann N."/>
            <person name="Stavropoulos S."/>
            <person name="Stetson K."/>
            <person name="Stone C."/>
            <person name="Stone S."/>
            <person name="Stubbs M."/>
            <person name="Talamas J."/>
            <person name="Tchuinga P."/>
            <person name="Tenzing P."/>
            <person name="Tesfaye S."/>
            <person name="Theodore J."/>
            <person name="Thoulutsang Y."/>
            <person name="Topham K."/>
            <person name="Towey S."/>
            <person name="Tsamla T."/>
            <person name="Tsomo N."/>
            <person name="Vallee D."/>
            <person name="Vassiliev H."/>
            <person name="Venkataraman V."/>
            <person name="Vinson J."/>
            <person name="Vo A."/>
            <person name="Wade C."/>
            <person name="Wang S."/>
            <person name="Wangchuk T."/>
            <person name="Wangdi T."/>
            <person name="Whittaker C."/>
            <person name="Wilkinson J."/>
            <person name="Wu Y."/>
            <person name="Wyman D."/>
            <person name="Yadav S."/>
            <person name="Yang S."/>
            <person name="Yang X."/>
            <person name="Yeager S."/>
            <person name="Yee E."/>
            <person name="Young G."/>
            <person name="Zainoun J."/>
            <person name="Zembeck L."/>
            <person name="Zimmer A."/>
            <person name="Zody M."/>
            <person name="Lander E."/>
        </authorList>
    </citation>
    <scope>NUCLEOTIDE SEQUENCE [LARGE SCALE GENOMIC DNA]</scope>
</reference>
<evidence type="ECO:0000313" key="5">
    <source>
        <dbReference type="Ensembl" id="ENSCSAVP00000001845.1"/>
    </source>
</evidence>
<keyword evidence="2" id="KW-1015">Disulfide bond</keyword>
<dbReference type="Ensembl" id="ENSCSAVT00000001878.1">
    <property type="protein sequence ID" value="ENSCSAVP00000001845.1"/>
    <property type="gene ID" value="ENSCSAVG00000001079.1"/>
</dbReference>
<accession>H2Y947</accession>
<dbReference type="GeneTree" id="ENSGT00940000163632"/>